<evidence type="ECO:0000313" key="2">
    <source>
        <dbReference type="Proteomes" id="UP000763641"/>
    </source>
</evidence>
<keyword evidence="2" id="KW-1185">Reference proteome</keyword>
<name>A0ABS2DBD4_9SPHN</name>
<organism evidence="1 2">
    <name type="scientific">Sphingomonas longa</name>
    <dbReference type="NCBI Taxonomy" id="2778730"/>
    <lineage>
        <taxon>Bacteria</taxon>
        <taxon>Pseudomonadati</taxon>
        <taxon>Pseudomonadota</taxon>
        <taxon>Alphaproteobacteria</taxon>
        <taxon>Sphingomonadales</taxon>
        <taxon>Sphingomonadaceae</taxon>
        <taxon>Sphingomonas</taxon>
    </lineage>
</organism>
<reference evidence="1 2" key="1">
    <citation type="submission" date="2020-12" db="EMBL/GenBank/DDBJ databases">
        <title>Sphingomonas sp.</title>
        <authorList>
            <person name="Kim M.K."/>
        </authorList>
    </citation>
    <scope>NUCLEOTIDE SEQUENCE [LARGE SCALE GENOMIC DNA]</scope>
    <source>
        <strain evidence="1 2">BT552</strain>
    </source>
</reference>
<dbReference type="Proteomes" id="UP000763641">
    <property type="component" value="Unassembled WGS sequence"/>
</dbReference>
<evidence type="ECO:0000313" key="1">
    <source>
        <dbReference type="EMBL" id="MBM6578218.1"/>
    </source>
</evidence>
<dbReference type="RefSeq" id="WP_204200310.1">
    <property type="nucleotide sequence ID" value="NZ_JAFEMC010000006.1"/>
</dbReference>
<protein>
    <submittedName>
        <fullName evidence="1">Uncharacterized protein</fullName>
    </submittedName>
</protein>
<sequence length="295" mass="32091">MTDALRAYVADTLAAPVPAAVRHVAELLAKDAGAEAVLFYGSNLRTGSLDGVLDFYVLTAGARERGIWPRVGYREFAVGPATLRAKIATMTLATFTTAAEGRSIDTTIWTRFVQPAALAQARSDAAASAVVDAIAAAAVTAARFAAALGPPEGNSADYWRALFRQTYAAELRVEARGREEQILTHGGDRYDTLLPLAWEAGGVPFVRDGSSLIARMPASEAARWRAKWARRRRLGKPLNVVRLVRAAFTFDGAAKYGAWKIERHTGIAVGMTPWRERHPILAAPGVFYRVWRARR</sequence>
<proteinExistence type="predicted"/>
<comment type="caution">
    <text evidence="1">The sequence shown here is derived from an EMBL/GenBank/DDBJ whole genome shotgun (WGS) entry which is preliminary data.</text>
</comment>
<dbReference type="EMBL" id="JAFEMC010000006">
    <property type="protein sequence ID" value="MBM6578218.1"/>
    <property type="molecule type" value="Genomic_DNA"/>
</dbReference>
<accession>A0ABS2DBD4</accession>
<gene>
    <name evidence="1" type="ORF">ILT43_17685</name>
</gene>